<reference evidence="1" key="1">
    <citation type="submission" date="2020-04" db="EMBL/GenBank/DDBJ databases">
        <title>A chromosome-scale assembly and high-density genetic map of the yellow drum (Nibea albiflora) genome.</title>
        <authorList>
            <person name="Xu D."/>
            <person name="Zhang W."/>
            <person name="Chen R."/>
            <person name="Tan P."/>
            <person name="Wang L."/>
            <person name="Song H."/>
            <person name="Tian L."/>
            <person name="Zhu Q."/>
            <person name="Wang B."/>
        </authorList>
    </citation>
    <scope>NUCLEOTIDE SEQUENCE</scope>
    <source>
        <strain evidence="1">ZJHYS-2018</strain>
    </source>
</reference>
<comment type="caution">
    <text evidence="1">The sequence shown here is derived from an EMBL/GenBank/DDBJ whole genome shotgun (WGS) entry which is preliminary data.</text>
</comment>
<name>A0ACB7F7P2_NIBAL</name>
<sequence>ATAADVLAFVTGVTLCEVVRGKRQQSGLKQVTSCHAVPGGWPALELTLSASPAYTTLQQSHLYQTFTFHCPPLYPATNLTPGEDCSPDSLAAHSHSRDCPLLTASPDIRESPGPESGS</sequence>
<gene>
    <name evidence="1" type="ORF">GBF38_014516</name>
</gene>
<feature type="non-terminal residue" evidence="1">
    <location>
        <position position="1"/>
    </location>
</feature>
<dbReference type="EMBL" id="CM024804">
    <property type="protein sequence ID" value="KAG8010270.1"/>
    <property type="molecule type" value="Genomic_DNA"/>
</dbReference>
<dbReference type="Proteomes" id="UP000805704">
    <property type="component" value="Chromosome 16"/>
</dbReference>
<proteinExistence type="predicted"/>
<keyword evidence="2" id="KW-1185">Reference proteome</keyword>
<evidence type="ECO:0000313" key="1">
    <source>
        <dbReference type="EMBL" id="KAG8010270.1"/>
    </source>
</evidence>
<accession>A0ACB7F7P2</accession>
<evidence type="ECO:0000313" key="2">
    <source>
        <dbReference type="Proteomes" id="UP000805704"/>
    </source>
</evidence>
<organism evidence="1 2">
    <name type="scientific">Nibea albiflora</name>
    <name type="common">Yellow drum</name>
    <name type="synonym">Corvina albiflora</name>
    <dbReference type="NCBI Taxonomy" id="240163"/>
    <lineage>
        <taxon>Eukaryota</taxon>
        <taxon>Metazoa</taxon>
        <taxon>Chordata</taxon>
        <taxon>Craniata</taxon>
        <taxon>Vertebrata</taxon>
        <taxon>Euteleostomi</taxon>
        <taxon>Actinopterygii</taxon>
        <taxon>Neopterygii</taxon>
        <taxon>Teleostei</taxon>
        <taxon>Neoteleostei</taxon>
        <taxon>Acanthomorphata</taxon>
        <taxon>Eupercaria</taxon>
        <taxon>Sciaenidae</taxon>
        <taxon>Nibea</taxon>
    </lineage>
</organism>
<protein>
    <submittedName>
        <fullName evidence="1">Uncharacterized protein</fullName>
    </submittedName>
</protein>